<accession>A0A9J6FUU3</accession>
<sequence length="380" mass="42176">MKSVIWLSWLLAICAAQEEQKVTDASNQFAFRLLQKIPASSDVNLFFSPYSVSTALAMTYVGAKGGTQEELHESLGYSSVGLTSDHVPSAHAQHAHALRAPSNSTLRIANAMVVAEHYDVNAEYLGVLSQSFDADCRGANLADELSRKNVNDWVKNKTEGKIEELLSEPLAPDTKLVLLNAIYFKGLWDTPFNANITSPAPFYNGGSEPVTVNMMLHEVRAPYANHEATQADVADLPYAGLDYSMTIVLPRERSGAEALRQKMTWPVFQDMLSHLQPETLALALPRFKLEGTYKLKQPVSQLGVTKLFDEQQADLSGIGGSLAQGRRRGQREAVRRRVQRSWSHEKLDESPQFIVDQPFLFFIRNTKTGDVLFAGQVNHL</sequence>
<evidence type="ECO:0000256" key="4">
    <source>
        <dbReference type="ARBA" id="ARBA00022690"/>
    </source>
</evidence>
<evidence type="ECO:0000256" key="1">
    <source>
        <dbReference type="ARBA" id="ARBA00004613"/>
    </source>
</evidence>
<dbReference type="InterPro" id="IPR042185">
    <property type="entry name" value="Serpin_sf_2"/>
</dbReference>
<dbReference type="OMA" id="TAMAMIY"/>
<feature type="chain" id="PRO_5039938482" description="Serpin domain-containing protein" evidence="9">
    <location>
        <begin position="17"/>
        <end position="380"/>
    </location>
</feature>
<proteinExistence type="inferred from homology"/>
<dbReference type="InterPro" id="IPR023795">
    <property type="entry name" value="Serpin_CS"/>
</dbReference>
<dbReference type="Proteomes" id="UP000821853">
    <property type="component" value="Chromosome 2"/>
</dbReference>
<keyword evidence="7" id="KW-0325">Glycoprotein</keyword>
<gene>
    <name evidence="11" type="ORF">HPB48_000461</name>
</gene>
<evidence type="ECO:0000256" key="7">
    <source>
        <dbReference type="ARBA" id="ARBA00023180"/>
    </source>
</evidence>
<feature type="domain" description="Serpin" evidence="10">
    <location>
        <begin position="31"/>
        <end position="380"/>
    </location>
</feature>
<evidence type="ECO:0000259" key="10">
    <source>
        <dbReference type="SMART" id="SM00093"/>
    </source>
</evidence>
<keyword evidence="12" id="KW-1185">Reference proteome</keyword>
<name>A0A9J6FUU3_HAELO</name>
<dbReference type="EMBL" id="JABSTR010000004">
    <property type="protein sequence ID" value="KAH9366567.1"/>
    <property type="molecule type" value="Genomic_DNA"/>
</dbReference>
<evidence type="ECO:0000256" key="3">
    <source>
        <dbReference type="ARBA" id="ARBA00022525"/>
    </source>
</evidence>
<dbReference type="InterPro" id="IPR000215">
    <property type="entry name" value="Serpin_fam"/>
</dbReference>
<dbReference type="SMART" id="SM00093">
    <property type="entry name" value="SERPIN"/>
    <property type="match status" value="1"/>
</dbReference>
<dbReference type="InterPro" id="IPR042178">
    <property type="entry name" value="Serpin_sf_1"/>
</dbReference>
<dbReference type="FunFam" id="3.30.497.10:FF:000031">
    <property type="entry name" value="Putative salivary serpin"/>
    <property type="match status" value="1"/>
</dbReference>
<dbReference type="PROSITE" id="PS00284">
    <property type="entry name" value="SERPIN"/>
    <property type="match status" value="1"/>
</dbReference>
<evidence type="ECO:0000313" key="11">
    <source>
        <dbReference type="EMBL" id="KAH9366567.1"/>
    </source>
</evidence>
<dbReference type="InterPro" id="IPR036186">
    <property type="entry name" value="Serpin_sf"/>
</dbReference>
<keyword evidence="5 9" id="KW-0732">Signal</keyword>
<dbReference type="GO" id="GO:0005615">
    <property type="term" value="C:extracellular space"/>
    <property type="evidence" value="ECO:0007669"/>
    <property type="project" value="InterPro"/>
</dbReference>
<comment type="subcellular location">
    <subcellularLocation>
        <location evidence="1">Secreted</location>
    </subcellularLocation>
</comment>
<comment type="similarity">
    <text evidence="2 8">Belongs to the serpin family.</text>
</comment>
<dbReference type="VEuPathDB" id="VectorBase:HLOH_043496"/>
<evidence type="ECO:0000256" key="8">
    <source>
        <dbReference type="RuleBase" id="RU000411"/>
    </source>
</evidence>
<dbReference type="PANTHER" id="PTHR11461">
    <property type="entry name" value="SERINE PROTEASE INHIBITOR, SERPIN"/>
    <property type="match status" value="1"/>
</dbReference>
<evidence type="ECO:0000256" key="6">
    <source>
        <dbReference type="ARBA" id="ARBA00022900"/>
    </source>
</evidence>
<dbReference type="SUPFAM" id="SSF56574">
    <property type="entry name" value="Serpins"/>
    <property type="match status" value="1"/>
</dbReference>
<dbReference type="Pfam" id="PF00079">
    <property type="entry name" value="Serpin"/>
    <property type="match status" value="1"/>
</dbReference>
<dbReference type="AlphaFoldDB" id="A0A9J6FUU3"/>
<evidence type="ECO:0000256" key="9">
    <source>
        <dbReference type="SAM" id="SignalP"/>
    </source>
</evidence>
<comment type="caution">
    <text evidence="11">The sequence shown here is derived from an EMBL/GenBank/DDBJ whole genome shotgun (WGS) entry which is preliminary data.</text>
</comment>
<evidence type="ECO:0000256" key="5">
    <source>
        <dbReference type="ARBA" id="ARBA00022729"/>
    </source>
</evidence>
<dbReference type="Gene3D" id="3.30.497.10">
    <property type="entry name" value="Antithrombin, subunit I, domain 2"/>
    <property type="match status" value="1"/>
</dbReference>
<keyword evidence="3" id="KW-0964">Secreted</keyword>
<organism evidence="11 12">
    <name type="scientific">Haemaphysalis longicornis</name>
    <name type="common">Bush tick</name>
    <dbReference type="NCBI Taxonomy" id="44386"/>
    <lineage>
        <taxon>Eukaryota</taxon>
        <taxon>Metazoa</taxon>
        <taxon>Ecdysozoa</taxon>
        <taxon>Arthropoda</taxon>
        <taxon>Chelicerata</taxon>
        <taxon>Arachnida</taxon>
        <taxon>Acari</taxon>
        <taxon>Parasitiformes</taxon>
        <taxon>Ixodida</taxon>
        <taxon>Ixodoidea</taxon>
        <taxon>Ixodidae</taxon>
        <taxon>Haemaphysalinae</taxon>
        <taxon>Haemaphysalis</taxon>
    </lineage>
</organism>
<dbReference type="PANTHER" id="PTHR11461:SF211">
    <property type="entry name" value="GH10112P-RELATED"/>
    <property type="match status" value="1"/>
</dbReference>
<dbReference type="GO" id="GO:0004867">
    <property type="term" value="F:serine-type endopeptidase inhibitor activity"/>
    <property type="evidence" value="ECO:0007669"/>
    <property type="project" value="UniProtKB-KW"/>
</dbReference>
<evidence type="ECO:0000313" key="12">
    <source>
        <dbReference type="Proteomes" id="UP000821853"/>
    </source>
</evidence>
<dbReference type="InterPro" id="IPR023796">
    <property type="entry name" value="Serpin_dom"/>
</dbReference>
<protein>
    <recommendedName>
        <fullName evidence="10">Serpin domain-containing protein</fullName>
    </recommendedName>
</protein>
<keyword evidence="6" id="KW-0722">Serine protease inhibitor</keyword>
<dbReference type="Gene3D" id="2.30.39.10">
    <property type="entry name" value="Alpha-1-antitrypsin, domain 1"/>
    <property type="match status" value="1"/>
</dbReference>
<keyword evidence="4" id="KW-0646">Protease inhibitor</keyword>
<dbReference type="OrthoDB" id="6485996at2759"/>
<evidence type="ECO:0000256" key="2">
    <source>
        <dbReference type="ARBA" id="ARBA00009500"/>
    </source>
</evidence>
<reference evidence="11 12" key="1">
    <citation type="journal article" date="2020" name="Cell">
        <title>Large-Scale Comparative Analyses of Tick Genomes Elucidate Their Genetic Diversity and Vector Capacities.</title>
        <authorList>
            <consortium name="Tick Genome and Microbiome Consortium (TIGMIC)"/>
            <person name="Jia N."/>
            <person name="Wang J."/>
            <person name="Shi W."/>
            <person name="Du L."/>
            <person name="Sun Y."/>
            <person name="Zhan W."/>
            <person name="Jiang J.F."/>
            <person name="Wang Q."/>
            <person name="Zhang B."/>
            <person name="Ji P."/>
            <person name="Bell-Sakyi L."/>
            <person name="Cui X.M."/>
            <person name="Yuan T.T."/>
            <person name="Jiang B.G."/>
            <person name="Yang W.F."/>
            <person name="Lam T.T."/>
            <person name="Chang Q.C."/>
            <person name="Ding S.J."/>
            <person name="Wang X.J."/>
            <person name="Zhu J.G."/>
            <person name="Ruan X.D."/>
            <person name="Zhao L."/>
            <person name="Wei J.T."/>
            <person name="Ye R.Z."/>
            <person name="Que T.C."/>
            <person name="Du C.H."/>
            <person name="Zhou Y.H."/>
            <person name="Cheng J.X."/>
            <person name="Dai P.F."/>
            <person name="Guo W.B."/>
            <person name="Han X.H."/>
            <person name="Huang E.J."/>
            <person name="Li L.F."/>
            <person name="Wei W."/>
            <person name="Gao Y.C."/>
            <person name="Liu J.Z."/>
            <person name="Shao H.Z."/>
            <person name="Wang X."/>
            <person name="Wang C.C."/>
            <person name="Yang T.C."/>
            <person name="Huo Q.B."/>
            <person name="Li W."/>
            <person name="Chen H.Y."/>
            <person name="Chen S.E."/>
            <person name="Zhou L.G."/>
            <person name="Ni X.B."/>
            <person name="Tian J.H."/>
            <person name="Sheng Y."/>
            <person name="Liu T."/>
            <person name="Pan Y.S."/>
            <person name="Xia L.Y."/>
            <person name="Li J."/>
            <person name="Zhao F."/>
            <person name="Cao W.C."/>
        </authorList>
    </citation>
    <scope>NUCLEOTIDE SEQUENCE [LARGE SCALE GENOMIC DNA]</scope>
    <source>
        <strain evidence="11">HaeL-2018</strain>
    </source>
</reference>
<feature type="signal peptide" evidence="9">
    <location>
        <begin position="1"/>
        <end position="16"/>
    </location>
</feature>